<protein>
    <recommendedName>
        <fullName evidence="6">NAC domain-containing protein</fullName>
    </recommendedName>
</protein>
<accession>A0AAD1ZA71</accession>
<dbReference type="Pfam" id="PF02365">
    <property type="entry name" value="NAM"/>
    <property type="match status" value="1"/>
</dbReference>
<proteinExistence type="predicted"/>
<reference evidence="7" key="1">
    <citation type="submission" date="2023-05" db="EMBL/GenBank/DDBJ databases">
        <authorList>
            <person name="Huff M."/>
        </authorList>
    </citation>
    <scope>NUCLEOTIDE SEQUENCE</scope>
</reference>
<dbReference type="SUPFAM" id="SSF101941">
    <property type="entry name" value="NAC domain"/>
    <property type="match status" value="1"/>
</dbReference>
<dbReference type="EMBL" id="OU503043">
    <property type="protein sequence ID" value="CAI9765674.1"/>
    <property type="molecule type" value="Genomic_DNA"/>
</dbReference>
<dbReference type="InterPro" id="IPR003441">
    <property type="entry name" value="NAC-dom"/>
</dbReference>
<dbReference type="AlphaFoldDB" id="A0AAD1ZA71"/>
<evidence type="ECO:0000256" key="4">
    <source>
        <dbReference type="ARBA" id="ARBA00023242"/>
    </source>
</evidence>
<dbReference type="Proteomes" id="UP000834106">
    <property type="component" value="Chromosome 8"/>
</dbReference>
<name>A0AAD1ZA71_9LAMI</name>
<keyword evidence="8" id="KW-1185">Reference proteome</keyword>
<dbReference type="PROSITE" id="PS51005">
    <property type="entry name" value="NAC"/>
    <property type="match status" value="1"/>
</dbReference>
<feature type="region of interest" description="Disordered" evidence="5">
    <location>
        <begin position="187"/>
        <end position="210"/>
    </location>
</feature>
<evidence type="ECO:0000256" key="2">
    <source>
        <dbReference type="ARBA" id="ARBA00023125"/>
    </source>
</evidence>
<keyword evidence="4" id="KW-0539">Nucleus</keyword>
<dbReference type="GO" id="GO:0003677">
    <property type="term" value="F:DNA binding"/>
    <property type="evidence" value="ECO:0007669"/>
    <property type="project" value="UniProtKB-KW"/>
</dbReference>
<evidence type="ECO:0000259" key="6">
    <source>
        <dbReference type="PROSITE" id="PS51005"/>
    </source>
</evidence>
<feature type="domain" description="NAC" evidence="6">
    <location>
        <begin position="28"/>
        <end position="182"/>
    </location>
</feature>
<keyword evidence="1" id="KW-0805">Transcription regulation</keyword>
<keyword evidence="3" id="KW-0804">Transcription</keyword>
<gene>
    <name evidence="7" type="ORF">FPE_LOCUS13104</name>
</gene>
<dbReference type="PANTHER" id="PTHR31719">
    <property type="entry name" value="NAC TRANSCRIPTION FACTOR 56"/>
    <property type="match status" value="1"/>
</dbReference>
<dbReference type="GO" id="GO:0006355">
    <property type="term" value="P:regulation of DNA-templated transcription"/>
    <property type="evidence" value="ECO:0007669"/>
    <property type="project" value="InterPro"/>
</dbReference>
<evidence type="ECO:0000313" key="7">
    <source>
        <dbReference type="EMBL" id="CAI9765674.1"/>
    </source>
</evidence>
<dbReference type="PANTHER" id="PTHR31719:SF179">
    <property type="entry name" value="OS08G0148400 PROTEIN"/>
    <property type="match status" value="1"/>
</dbReference>
<evidence type="ECO:0000313" key="8">
    <source>
        <dbReference type="Proteomes" id="UP000834106"/>
    </source>
</evidence>
<keyword evidence="2" id="KW-0238">DNA-binding</keyword>
<dbReference type="InterPro" id="IPR036093">
    <property type="entry name" value="NAC_dom_sf"/>
</dbReference>
<evidence type="ECO:0000256" key="5">
    <source>
        <dbReference type="SAM" id="MobiDB-lite"/>
    </source>
</evidence>
<organism evidence="7 8">
    <name type="scientific">Fraxinus pennsylvanica</name>
    <dbReference type="NCBI Taxonomy" id="56036"/>
    <lineage>
        <taxon>Eukaryota</taxon>
        <taxon>Viridiplantae</taxon>
        <taxon>Streptophyta</taxon>
        <taxon>Embryophyta</taxon>
        <taxon>Tracheophyta</taxon>
        <taxon>Spermatophyta</taxon>
        <taxon>Magnoliopsida</taxon>
        <taxon>eudicotyledons</taxon>
        <taxon>Gunneridae</taxon>
        <taxon>Pentapetalae</taxon>
        <taxon>asterids</taxon>
        <taxon>lamiids</taxon>
        <taxon>Lamiales</taxon>
        <taxon>Oleaceae</taxon>
        <taxon>Oleeae</taxon>
        <taxon>Fraxinus</taxon>
    </lineage>
</organism>
<sequence length="210" mass="24907">MQSKTIRKYRPEDYSHEKLYYDDYYRVVGPDFVFNPTDAQILVLFLINKIKNQKMPLHWIKLANIYEIDPEKLADEYGQTIEKIWYLFTLRDRKCENEKISLSTIDGYWQAVGEDENVEKNGEIVGFRKTFHFYKGHPESSTNTCWIMHEFRAIDPLPPKYSRVEGQTKLEKDWVLCKICNTEIDSESGEWVEDPDYVPSEDEEEEEAAP</sequence>
<evidence type="ECO:0000256" key="1">
    <source>
        <dbReference type="ARBA" id="ARBA00023015"/>
    </source>
</evidence>
<evidence type="ECO:0000256" key="3">
    <source>
        <dbReference type="ARBA" id="ARBA00023163"/>
    </source>
</evidence>
<dbReference type="Gene3D" id="2.170.150.80">
    <property type="entry name" value="NAC domain"/>
    <property type="match status" value="1"/>
</dbReference>